<accession>A0A8J2KCT6</accession>
<organism evidence="1 2">
    <name type="scientific">Allacma fusca</name>
    <dbReference type="NCBI Taxonomy" id="39272"/>
    <lineage>
        <taxon>Eukaryota</taxon>
        <taxon>Metazoa</taxon>
        <taxon>Ecdysozoa</taxon>
        <taxon>Arthropoda</taxon>
        <taxon>Hexapoda</taxon>
        <taxon>Collembola</taxon>
        <taxon>Symphypleona</taxon>
        <taxon>Sminthuridae</taxon>
        <taxon>Allacma</taxon>
    </lineage>
</organism>
<evidence type="ECO:0000313" key="1">
    <source>
        <dbReference type="EMBL" id="CAG7733828.1"/>
    </source>
</evidence>
<dbReference type="AlphaFoldDB" id="A0A8J2KCT6"/>
<sequence length="21" mass="2385">ETLNIRSKLHVVDPVPLLLLD</sequence>
<protein>
    <submittedName>
        <fullName evidence="1">Uncharacterized protein</fullName>
    </submittedName>
</protein>
<gene>
    <name evidence="1" type="ORF">AFUS01_LOCUS22251</name>
</gene>
<dbReference type="Proteomes" id="UP000708208">
    <property type="component" value="Unassembled WGS sequence"/>
</dbReference>
<feature type="non-terminal residue" evidence="1">
    <location>
        <position position="1"/>
    </location>
</feature>
<comment type="caution">
    <text evidence="1">The sequence shown here is derived from an EMBL/GenBank/DDBJ whole genome shotgun (WGS) entry which is preliminary data.</text>
</comment>
<reference evidence="1" key="1">
    <citation type="submission" date="2021-06" db="EMBL/GenBank/DDBJ databases">
        <authorList>
            <person name="Hodson N. C."/>
            <person name="Mongue J. A."/>
            <person name="Jaron S. K."/>
        </authorList>
    </citation>
    <scope>NUCLEOTIDE SEQUENCE</scope>
</reference>
<evidence type="ECO:0000313" key="2">
    <source>
        <dbReference type="Proteomes" id="UP000708208"/>
    </source>
</evidence>
<proteinExistence type="predicted"/>
<dbReference type="EMBL" id="CAJVCH010257107">
    <property type="protein sequence ID" value="CAG7733828.1"/>
    <property type="molecule type" value="Genomic_DNA"/>
</dbReference>
<name>A0A8J2KCT6_9HEXA</name>
<keyword evidence="2" id="KW-1185">Reference proteome</keyword>